<protein>
    <submittedName>
        <fullName evidence="2">Uncharacterized protein</fullName>
    </submittedName>
</protein>
<keyword evidence="1" id="KW-0812">Transmembrane</keyword>
<gene>
    <name evidence="2" type="ORF">CLOSAC_01030</name>
</gene>
<proteinExistence type="predicted"/>
<evidence type="ECO:0000313" key="3">
    <source>
        <dbReference type="Proteomes" id="UP000191154"/>
    </source>
</evidence>
<organism evidence="2 3">
    <name type="scientific">Clostridium saccharobutylicum</name>
    <dbReference type="NCBI Taxonomy" id="169679"/>
    <lineage>
        <taxon>Bacteria</taxon>
        <taxon>Bacillati</taxon>
        <taxon>Bacillota</taxon>
        <taxon>Clostridia</taxon>
        <taxon>Eubacteriales</taxon>
        <taxon>Clostridiaceae</taxon>
        <taxon>Clostridium</taxon>
    </lineage>
</organism>
<keyword evidence="1" id="KW-0472">Membrane</keyword>
<accession>A0A1S8NHK4</accession>
<evidence type="ECO:0000313" key="2">
    <source>
        <dbReference type="EMBL" id="OOM15832.1"/>
    </source>
</evidence>
<feature type="transmembrane region" description="Helical" evidence="1">
    <location>
        <begin position="112"/>
        <end position="132"/>
    </location>
</feature>
<dbReference type="AlphaFoldDB" id="A0A1S8NHK4"/>
<reference evidence="2 3" key="1">
    <citation type="submission" date="2016-05" db="EMBL/GenBank/DDBJ databases">
        <title>Microbial solvent formation.</title>
        <authorList>
            <person name="Poehlein A."/>
            <person name="Montoya Solano J.D."/>
            <person name="Flitsch S."/>
            <person name="Krabben P."/>
            <person name="Duerre P."/>
            <person name="Daniel R."/>
        </authorList>
    </citation>
    <scope>NUCLEOTIDE SEQUENCE [LARGE SCALE GENOMIC DNA]</scope>
    <source>
        <strain evidence="2 3">L1-8</strain>
    </source>
</reference>
<dbReference type="Proteomes" id="UP000191154">
    <property type="component" value="Unassembled WGS sequence"/>
</dbReference>
<dbReference type="EMBL" id="LZYZ01000001">
    <property type="protein sequence ID" value="OOM15832.1"/>
    <property type="molecule type" value="Genomic_DNA"/>
</dbReference>
<sequence length="175" mass="20381">MNKRGIKFYNLIFPIWFLLLIPITWIVVLPANFLIDFTVVELTMKYMKIENIKKKIKSVIVKVWIFGFIADFIGDAVMYLANAITFDSNSELGKWWETNIAYGVNYNPFENMYSILWVTVCVMITALCIYLFNYKICLKKLNINDNQKKKLSLSLAIFTAPYLFYIPAACFFGGK</sequence>
<name>A0A1S8NHK4_CLOSA</name>
<feature type="transmembrane region" description="Helical" evidence="1">
    <location>
        <begin position="153"/>
        <end position="174"/>
    </location>
</feature>
<evidence type="ECO:0000256" key="1">
    <source>
        <dbReference type="SAM" id="Phobius"/>
    </source>
</evidence>
<feature type="transmembrane region" description="Helical" evidence="1">
    <location>
        <begin position="59"/>
        <end position="81"/>
    </location>
</feature>
<keyword evidence="1" id="KW-1133">Transmembrane helix</keyword>
<feature type="transmembrane region" description="Helical" evidence="1">
    <location>
        <begin position="12"/>
        <end position="39"/>
    </location>
</feature>
<dbReference type="RefSeq" id="WP_077863615.1">
    <property type="nucleotide sequence ID" value="NZ_LZYZ01000001.1"/>
</dbReference>
<dbReference type="STRING" id="169679.CSACC_34370"/>
<comment type="caution">
    <text evidence="2">The sequence shown here is derived from an EMBL/GenBank/DDBJ whole genome shotgun (WGS) entry which is preliminary data.</text>
</comment>